<keyword evidence="2 5" id="KW-0812">Transmembrane</keyword>
<evidence type="ECO:0000256" key="5">
    <source>
        <dbReference type="SAM" id="Phobius"/>
    </source>
</evidence>
<gene>
    <name evidence="6" type="ordered locus">UPA3_0040</name>
</gene>
<reference evidence="6 7" key="1">
    <citation type="submission" date="2008-02" db="EMBL/GenBank/DDBJ databases">
        <title>Genome sequence of Ureaplasma parvum serovar 3.</title>
        <authorList>
            <person name="Methe B.A."/>
            <person name="Glass J."/>
            <person name="Waites K."/>
            <person name="Shrivastava S."/>
        </authorList>
    </citation>
    <scope>NUCLEOTIDE SEQUENCE [LARGE SCALE GENOMIC DNA]</scope>
    <source>
        <strain evidence="7">ATCC 27815 / 27 / NCTC 11736</strain>
    </source>
</reference>
<dbReference type="GO" id="GO:0016020">
    <property type="term" value="C:membrane"/>
    <property type="evidence" value="ECO:0007669"/>
    <property type="project" value="UniProtKB-SubCell"/>
</dbReference>
<comment type="subcellular location">
    <subcellularLocation>
        <location evidence="1">Membrane</location>
        <topology evidence="1">Multi-pass membrane protein</topology>
    </subcellularLocation>
</comment>
<evidence type="ECO:0000256" key="1">
    <source>
        <dbReference type="ARBA" id="ARBA00004141"/>
    </source>
</evidence>
<feature type="transmembrane region" description="Helical" evidence="5">
    <location>
        <begin position="40"/>
        <end position="64"/>
    </location>
</feature>
<feature type="transmembrane region" description="Helical" evidence="5">
    <location>
        <begin position="6"/>
        <end position="28"/>
    </location>
</feature>
<organism evidence="6 7">
    <name type="scientific">Ureaplasma parvum serovar 3 (strain ATCC 27815 / 27 / NCTC 11736)</name>
    <dbReference type="NCBI Taxonomy" id="505682"/>
    <lineage>
        <taxon>Bacteria</taxon>
        <taxon>Bacillati</taxon>
        <taxon>Mycoplasmatota</taxon>
        <taxon>Mycoplasmoidales</taxon>
        <taxon>Mycoplasmoidaceae</taxon>
        <taxon>Ureaplasma</taxon>
    </lineage>
</organism>
<name>A0A2C9DYP0_UREP2</name>
<dbReference type="RefSeq" id="WP_004025823.1">
    <property type="nucleotide sequence ID" value="NC_010503.1"/>
</dbReference>
<dbReference type="HOGENOM" id="CLU_2048709_0_0_14"/>
<dbReference type="Gene3D" id="1.20.1280.290">
    <property type="match status" value="1"/>
</dbReference>
<dbReference type="Pfam" id="PF04193">
    <property type="entry name" value="PQ-loop"/>
    <property type="match status" value="1"/>
</dbReference>
<keyword evidence="3 5" id="KW-1133">Transmembrane helix</keyword>
<dbReference type="SMR" id="A0A2C9DYP0"/>
<dbReference type="EMBL" id="CP000942">
    <property type="protein sequence ID" value="ACA33081.1"/>
    <property type="molecule type" value="Genomic_DNA"/>
</dbReference>
<sequence>MSSLPVIILVIGIFGSIFLVIGYIPQVIKVIKTKRTDGISLTFLISLNIACFLFVIYSILVMIFNKHNGIPTALPLCLANTIVGILGLVILIYKVKNIKKAKLYLMDEKTYYEKYVLNNL</sequence>
<feature type="transmembrane region" description="Helical" evidence="5">
    <location>
        <begin position="70"/>
        <end position="93"/>
    </location>
</feature>
<dbReference type="InterPro" id="IPR006603">
    <property type="entry name" value="PQ-loop_rpt"/>
</dbReference>
<evidence type="ECO:0000256" key="4">
    <source>
        <dbReference type="ARBA" id="ARBA00023136"/>
    </source>
</evidence>
<dbReference type="GeneID" id="93848533"/>
<evidence type="ECO:0000256" key="2">
    <source>
        <dbReference type="ARBA" id="ARBA00022692"/>
    </source>
</evidence>
<evidence type="ECO:0000256" key="3">
    <source>
        <dbReference type="ARBA" id="ARBA00022989"/>
    </source>
</evidence>
<evidence type="ECO:0000313" key="6">
    <source>
        <dbReference type="EMBL" id="ACA33081.1"/>
    </source>
</evidence>
<accession>A0A2C9DYP0</accession>
<evidence type="ECO:0000313" key="7">
    <source>
        <dbReference type="Proteomes" id="UP000002162"/>
    </source>
</evidence>
<keyword evidence="4 5" id="KW-0472">Membrane</keyword>
<protein>
    <submittedName>
        <fullName evidence="6">PQ loop repeat family</fullName>
    </submittedName>
</protein>
<dbReference type="AlphaFoldDB" id="A0A2C9DYP0"/>
<proteinExistence type="predicted"/>
<dbReference type="KEGG" id="upa:UPA3_0040"/>
<dbReference type="Proteomes" id="UP000002162">
    <property type="component" value="Chromosome"/>
</dbReference>